<evidence type="ECO:0000313" key="3">
    <source>
        <dbReference type="EMBL" id="GMT03875.1"/>
    </source>
</evidence>
<feature type="region of interest" description="Disordered" evidence="1">
    <location>
        <begin position="70"/>
        <end position="99"/>
    </location>
</feature>
<evidence type="ECO:0000259" key="2">
    <source>
        <dbReference type="PROSITE" id="PS00028"/>
    </source>
</evidence>
<proteinExistence type="predicted"/>
<dbReference type="PROSITE" id="PS00028">
    <property type="entry name" value="ZINC_FINGER_C2H2_1"/>
    <property type="match status" value="1"/>
</dbReference>
<dbReference type="InterPro" id="IPR013087">
    <property type="entry name" value="Znf_C2H2_type"/>
</dbReference>
<dbReference type="SMART" id="SM00355">
    <property type="entry name" value="ZnF_C2H2"/>
    <property type="match status" value="2"/>
</dbReference>
<reference evidence="3" key="1">
    <citation type="submission" date="2023-10" db="EMBL/GenBank/DDBJ databases">
        <title>Genome assembly of Pristionchus species.</title>
        <authorList>
            <person name="Yoshida K."/>
            <person name="Sommer R.J."/>
        </authorList>
    </citation>
    <scope>NUCLEOTIDE SEQUENCE</scope>
    <source>
        <strain evidence="3">RS0144</strain>
    </source>
</reference>
<feature type="non-terminal residue" evidence="3">
    <location>
        <position position="1"/>
    </location>
</feature>
<name>A0AAV5UAF5_9BILA</name>
<gene>
    <name evidence="3" type="ORF">PENTCL1PPCAC_26049</name>
</gene>
<dbReference type="Proteomes" id="UP001432027">
    <property type="component" value="Unassembled WGS sequence"/>
</dbReference>
<sequence>ERPAADAGLSQAAKEKCHICSASFETMLEMLSHQVNEHTGTMCPIISCNKIYKKSGKRLSDHLKMHVEKTEKERMSAGAAREASKTPSQIKDKEWAKSAKRSQSVIGRVKKDWFGKRSMSVKSSVKAKKVRFQ</sequence>
<comment type="caution">
    <text evidence="3">The sequence shown here is derived from an EMBL/GenBank/DDBJ whole genome shotgun (WGS) entry which is preliminary data.</text>
</comment>
<organism evidence="3 4">
    <name type="scientific">Pristionchus entomophagus</name>
    <dbReference type="NCBI Taxonomy" id="358040"/>
    <lineage>
        <taxon>Eukaryota</taxon>
        <taxon>Metazoa</taxon>
        <taxon>Ecdysozoa</taxon>
        <taxon>Nematoda</taxon>
        <taxon>Chromadorea</taxon>
        <taxon>Rhabditida</taxon>
        <taxon>Rhabditina</taxon>
        <taxon>Diplogasteromorpha</taxon>
        <taxon>Diplogasteroidea</taxon>
        <taxon>Neodiplogasteridae</taxon>
        <taxon>Pristionchus</taxon>
    </lineage>
</organism>
<evidence type="ECO:0000313" key="4">
    <source>
        <dbReference type="Proteomes" id="UP001432027"/>
    </source>
</evidence>
<protein>
    <recommendedName>
        <fullName evidence="2">C2H2-type domain-containing protein</fullName>
    </recommendedName>
</protein>
<evidence type="ECO:0000256" key="1">
    <source>
        <dbReference type="SAM" id="MobiDB-lite"/>
    </source>
</evidence>
<keyword evidence="4" id="KW-1185">Reference proteome</keyword>
<feature type="domain" description="C2H2-type" evidence="2">
    <location>
        <begin position="17"/>
        <end position="38"/>
    </location>
</feature>
<dbReference type="EMBL" id="BTSX01000006">
    <property type="protein sequence ID" value="GMT03875.1"/>
    <property type="molecule type" value="Genomic_DNA"/>
</dbReference>
<dbReference type="AlphaFoldDB" id="A0AAV5UAF5"/>
<accession>A0AAV5UAF5</accession>